<dbReference type="InterPro" id="IPR036457">
    <property type="entry name" value="PPM-type-like_dom_sf"/>
</dbReference>
<keyword evidence="2" id="KW-0472">Membrane</keyword>
<dbReference type="Gene3D" id="3.60.40.10">
    <property type="entry name" value="PPM-type phosphatase domain"/>
    <property type="match status" value="1"/>
</dbReference>
<dbReference type="GO" id="GO:0006355">
    <property type="term" value="P:regulation of DNA-templated transcription"/>
    <property type="evidence" value="ECO:0007669"/>
    <property type="project" value="InterPro"/>
</dbReference>
<gene>
    <name evidence="4" type="ORF">CRENPOLYSF1_220038</name>
</gene>
<dbReference type="InterPro" id="IPR001610">
    <property type="entry name" value="PAC"/>
</dbReference>
<feature type="domain" description="PAS" evidence="3">
    <location>
        <begin position="232"/>
        <end position="303"/>
    </location>
</feature>
<accession>A0A1R4H6I6</accession>
<evidence type="ECO:0000259" key="3">
    <source>
        <dbReference type="PROSITE" id="PS50112"/>
    </source>
</evidence>
<keyword evidence="2" id="KW-1133">Transmembrane helix</keyword>
<evidence type="ECO:0000313" key="4">
    <source>
        <dbReference type="EMBL" id="SJM91875.1"/>
    </source>
</evidence>
<dbReference type="CDD" id="cd00130">
    <property type="entry name" value="PAS"/>
    <property type="match status" value="1"/>
</dbReference>
<dbReference type="Proteomes" id="UP000195667">
    <property type="component" value="Unassembled WGS sequence"/>
</dbReference>
<organism evidence="4 5">
    <name type="scientific">Crenothrix polyspora</name>
    <dbReference type="NCBI Taxonomy" id="360316"/>
    <lineage>
        <taxon>Bacteria</taxon>
        <taxon>Pseudomonadati</taxon>
        <taxon>Pseudomonadota</taxon>
        <taxon>Gammaproteobacteria</taxon>
        <taxon>Methylococcales</taxon>
        <taxon>Crenotrichaceae</taxon>
        <taxon>Crenothrix</taxon>
    </lineage>
</organism>
<dbReference type="PANTHER" id="PTHR43156:SF2">
    <property type="entry name" value="STAGE II SPORULATION PROTEIN E"/>
    <property type="match status" value="1"/>
</dbReference>
<keyword evidence="2" id="KW-0812">Transmembrane</keyword>
<dbReference type="InterPro" id="IPR000014">
    <property type="entry name" value="PAS"/>
</dbReference>
<proteinExistence type="predicted"/>
<dbReference type="Gene3D" id="3.30.450.20">
    <property type="entry name" value="PAS domain"/>
    <property type="match status" value="1"/>
</dbReference>
<dbReference type="InterPro" id="IPR001932">
    <property type="entry name" value="PPM-type_phosphatase-like_dom"/>
</dbReference>
<sequence length="890" mass="99378">MQKIFQRIINYLLDQYAVVLVLLALVSGATYLVLITDIREQEGNALLVKISSEQGQLIEEINLSLTHKTYLTDATEVRKIDSKIISNIIQLEESHAALREGVRFIREGQRLIHIPGQLSTELRQLYFEGAKPLDTVMREYLSIARKLQRIPAGEITLTNTDLSRLFFVYTPVILDEISRVSLIQQRHSEFMLSATINKQHISFVITLASLITVGFLLLHPLISSLQEKALIMKQEADNVINTTHSLIVGLDAQGQIVLFNQHAQNDTGWSEEEIKGSHFFKRCIPDDNLNALETLFNNMMSGAVKFGEEIETKMRISTGELIDVVWNSTVLKNSVTKQPVMFLATGLDITDRKDAQRKAQQANIELAEIGLRLQGEINLAAALQRAILPSPHINLPGMQGQANLLTSSEVGGDYYDYYNIGGFHNILLIGDVSGHGVAAGTLVSAAKAGVYPLIVSGITSPAEILSSLNKTIRATAQQSLLMTMACLSLDARTGKLLFANAGHVLPYVLRYQSHEWVMLEASGLPLGKSLDTDYRAYAMELTLNVGDKLFLYTDGLVEEESPSGEAFGYDRLEAVLNAYTDADVDTLRGKLLDALAMHCRGTAYTDDVTIAIVVHSDRVTQASTMDNEVSDIIRISENFYRQGEHPIPRISKEYVVFLAEHGYADLLTRFSQDGICRILPRHDDVCKKLGWEHLLNQHHDSPSDDLFALMPGNAEHRQFHLTHTEDKLFIMEEIQSWLADQGRIAAEQLEALMVILDEMTENSLYAAPRDGKGVAYYTKGESRELSEHEEVRIDIALSQDFLGLMITDNWGTLTPGIFLKNIARSMEEGVEAGIGGVGLYMMWRLADYLQIRVHPQKRTQVTTLWDLHGTVDMNVDSGVQFLYHSEHEAA</sequence>
<dbReference type="SMART" id="SM00091">
    <property type="entry name" value="PAS"/>
    <property type="match status" value="1"/>
</dbReference>
<dbReference type="InterPro" id="IPR036890">
    <property type="entry name" value="HATPase_C_sf"/>
</dbReference>
<dbReference type="SUPFAM" id="SSF81606">
    <property type="entry name" value="PP2C-like"/>
    <property type="match status" value="1"/>
</dbReference>
<dbReference type="OrthoDB" id="9802500at2"/>
<reference evidence="5" key="1">
    <citation type="submission" date="2017-02" db="EMBL/GenBank/DDBJ databases">
        <authorList>
            <person name="Daims H."/>
        </authorList>
    </citation>
    <scope>NUCLEOTIDE SEQUENCE [LARGE SCALE GENOMIC DNA]</scope>
</reference>
<dbReference type="Gene3D" id="3.30.565.10">
    <property type="entry name" value="Histidine kinase-like ATPase, C-terminal domain"/>
    <property type="match status" value="1"/>
</dbReference>
<dbReference type="InterPro" id="IPR013767">
    <property type="entry name" value="PAS_fold"/>
</dbReference>
<dbReference type="GO" id="GO:0016791">
    <property type="term" value="F:phosphatase activity"/>
    <property type="evidence" value="ECO:0007669"/>
    <property type="project" value="TreeGrafter"/>
</dbReference>
<dbReference type="SMART" id="SM00331">
    <property type="entry name" value="PP2C_SIG"/>
    <property type="match status" value="1"/>
</dbReference>
<dbReference type="SUPFAM" id="SSF55785">
    <property type="entry name" value="PYP-like sensor domain (PAS domain)"/>
    <property type="match status" value="1"/>
</dbReference>
<dbReference type="SMART" id="SM00086">
    <property type="entry name" value="PAC"/>
    <property type="match status" value="1"/>
</dbReference>
<evidence type="ECO:0000256" key="2">
    <source>
        <dbReference type="SAM" id="Phobius"/>
    </source>
</evidence>
<dbReference type="PANTHER" id="PTHR43156">
    <property type="entry name" value="STAGE II SPORULATION PROTEIN E-RELATED"/>
    <property type="match status" value="1"/>
</dbReference>
<dbReference type="Pfam" id="PF00989">
    <property type="entry name" value="PAS"/>
    <property type="match status" value="1"/>
</dbReference>
<keyword evidence="5" id="KW-1185">Reference proteome</keyword>
<dbReference type="Pfam" id="PF07228">
    <property type="entry name" value="SpoIIE"/>
    <property type="match status" value="1"/>
</dbReference>
<dbReference type="SUPFAM" id="SSF55874">
    <property type="entry name" value="ATPase domain of HSP90 chaperone/DNA topoisomerase II/histidine kinase"/>
    <property type="match status" value="1"/>
</dbReference>
<keyword evidence="1" id="KW-0378">Hydrolase</keyword>
<evidence type="ECO:0000256" key="1">
    <source>
        <dbReference type="ARBA" id="ARBA00022801"/>
    </source>
</evidence>
<name>A0A1R4H6I6_9GAMM</name>
<dbReference type="InterPro" id="IPR052016">
    <property type="entry name" value="Bact_Sigma-Reg"/>
</dbReference>
<feature type="transmembrane region" description="Helical" evidence="2">
    <location>
        <begin position="201"/>
        <end position="222"/>
    </location>
</feature>
<evidence type="ECO:0000313" key="5">
    <source>
        <dbReference type="Proteomes" id="UP000195667"/>
    </source>
</evidence>
<feature type="transmembrane region" description="Helical" evidence="2">
    <location>
        <begin position="16"/>
        <end position="34"/>
    </location>
</feature>
<dbReference type="PROSITE" id="PS50112">
    <property type="entry name" value="PAS"/>
    <property type="match status" value="1"/>
</dbReference>
<dbReference type="AlphaFoldDB" id="A0A1R4H6I6"/>
<dbReference type="InterPro" id="IPR035965">
    <property type="entry name" value="PAS-like_dom_sf"/>
</dbReference>
<protein>
    <submittedName>
        <fullName evidence="4">PAS domain S-box</fullName>
    </submittedName>
</protein>
<dbReference type="RefSeq" id="WP_087143146.1">
    <property type="nucleotide sequence ID" value="NZ_FUKI01000096.1"/>
</dbReference>
<dbReference type="NCBIfam" id="TIGR00229">
    <property type="entry name" value="sensory_box"/>
    <property type="match status" value="1"/>
</dbReference>
<dbReference type="EMBL" id="FUKI01000096">
    <property type="protein sequence ID" value="SJM91875.1"/>
    <property type="molecule type" value="Genomic_DNA"/>
</dbReference>